<feature type="transmembrane region" description="Helical" evidence="6">
    <location>
        <begin position="15"/>
        <end position="34"/>
    </location>
</feature>
<keyword evidence="3 6" id="KW-0812">Transmembrane</keyword>
<keyword evidence="2" id="KW-1003">Cell membrane</keyword>
<feature type="transmembrane region" description="Helical" evidence="6">
    <location>
        <begin position="153"/>
        <end position="177"/>
    </location>
</feature>
<gene>
    <name evidence="7" type="ORF">SAMN02745189_02333</name>
</gene>
<evidence type="ECO:0000313" key="7">
    <source>
        <dbReference type="EMBL" id="SHM53532.1"/>
    </source>
</evidence>
<dbReference type="STRING" id="1123231.SAMN02745189_02333"/>
<feature type="transmembrane region" description="Helical" evidence="6">
    <location>
        <begin position="228"/>
        <end position="247"/>
    </location>
</feature>
<dbReference type="EMBL" id="FRCF01000013">
    <property type="protein sequence ID" value="SHM53532.1"/>
    <property type="molecule type" value="Genomic_DNA"/>
</dbReference>
<evidence type="ECO:0000256" key="5">
    <source>
        <dbReference type="ARBA" id="ARBA00023136"/>
    </source>
</evidence>
<feature type="transmembrane region" description="Helical" evidence="6">
    <location>
        <begin position="186"/>
        <end position="208"/>
    </location>
</feature>
<feature type="transmembrane region" description="Helical" evidence="6">
    <location>
        <begin position="122"/>
        <end position="141"/>
    </location>
</feature>
<keyword evidence="8" id="KW-1185">Reference proteome</keyword>
<evidence type="ECO:0000256" key="6">
    <source>
        <dbReference type="SAM" id="Phobius"/>
    </source>
</evidence>
<evidence type="ECO:0000256" key="3">
    <source>
        <dbReference type="ARBA" id="ARBA00022692"/>
    </source>
</evidence>
<name>A0A1M7JKH2_9BACL</name>
<evidence type="ECO:0000256" key="4">
    <source>
        <dbReference type="ARBA" id="ARBA00022989"/>
    </source>
</evidence>
<reference evidence="7 8" key="1">
    <citation type="submission" date="2016-11" db="EMBL/GenBank/DDBJ databases">
        <authorList>
            <person name="Jaros S."/>
            <person name="Januszkiewicz K."/>
            <person name="Wedrychowicz H."/>
        </authorList>
    </citation>
    <scope>NUCLEOTIDE SEQUENCE [LARGE SCALE GENOMIC DNA]</scope>
    <source>
        <strain evidence="7 8">DSM 16010</strain>
    </source>
</reference>
<comment type="subcellular location">
    <subcellularLocation>
        <location evidence="1">Cell membrane</location>
        <topology evidence="1">Multi-pass membrane protein</topology>
    </subcellularLocation>
</comment>
<dbReference type="Pfam" id="PF09678">
    <property type="entry name" value="Caa3_CtaG"/>
    <property type="match status" value="1"/>
</dbReference>
<keyword evidence="4 6" id="KW-1133">Transmembrane helix</keyword>
<feature type="transmembrane region" description="Helical" evidence="6">
    <location>
        <begin position="46"/>
        <end position="64"/>
    </location>
</feature>
<accession>A0A1M7JKH2</accession>
<dbReference type="InterPro" id="IPR019108">
    <property type="entry name" value="Caa3_assmbl_CtaG-rel"/>
</dbReference>
<sequence>MEQHGMEHFHMIQDAALVLVLVMTLGYLMAMRVSGRKFKRWPRHRLFLWVLGLLTAASALAGPLGDAAHENFVAHMYGHLLLGMLAPIFLVYSKPMTLLLRALPAGDARLISRALNSAYGKFITNPFVASILNIGGLYLIYMTDLYVWMHESMLLFIIIHLHVFLAGYLFTISLIYVDVTSHRYAYWYRALALIAALGFHKALSKLIYQSPPPTVPTAEGRTGAMVMYYGGDVVDLILIIILCYHWYKKETPAQGTENKNTKMAKT</sequence>
<evidence type="ECO:0000313" key="8">
    <source>
        <dbReference type="Proteomes" id="UP000184206"/>
    </source>
</evidence>
<dbReference type="Proteomes" id="UP000184206">
    <property type="component" value="Unassembled WGS sequence"/>
</dbReference>
<keyword evidence="5 6" id="KW-0472">Membrane</keyword>
<dbReference type="GO" id="GO:0005886">
    <property type="term" value="C:plasma membrane"/>
    <property type="evidence" value="ECO:0007669"/>
    <property type="project" value="UniProtKB-SubCell"/>
</dbReference>
<organism evidence="7 8">
    <name type="scientific">Lacicoccus alkaliphilus DSM 16010</name>
    <dbReference type="NCBI Taxonomy" id="1123231"/>
    <lineage>
        <taxon>Bacteria</taxon>
        <taxon>Bacillati</taxon>
        <taxon>Bacillota</taxon>
        <taxon>Bacilli</taxon>
        <taxon>Bacillales</taxon>
        <taxon>Salinicoccaceae</taxon>
        <taxon>Lacicoccus</taxon>
    </lineage>
</organism>
<proteinExistence type="predicted"/>
<dbReference type="RefSeq" id="WP_072710750.1">
    <property type="nucleotide sequence ID" value="NZ_FRCF01000013.1"/>
</dbReference>
<evidence type="ECO:0000256" key="2">
    <source>
        <dbReference type="ARBA" id="ARBA00022475"/>
    </source>
</evidence>
<dbReference type="OrthoDB" id="5024156at2"/>
<protein>
    <submittedName>
        <fullName evidence="7">Putative membrane protein</fullName>
    </submittedName>
</protein>
<dbReference type="AlphaFoldDB" id="A0A1M7JKH2"/>
<evidence type="ECO:0000256" key="1">
    <source>
        <dbReference type="ARBA" id="ARBA00004651"/>
    </source>
</evidence>
<feature type="transmembrane region" description="Helical" evidence="6">
    <location>
        <begin position="76"/>
        <end position="93"/>
    </location>
</feature>